<dbReference type="AlphaFoldDB" id="A0A655IKR7"/>
<protein>
    <submittedName>
        <fullName evidence="2">Uncharacterized protein</fullName>
    </submittedName>
</protein>
<reference evidence="2 3" key="1">
    <citation type="submission" date="2015-03" db="EMBL/GenBank/DDBJ databases">
        <authorList>
            <consortium name="Pathogen Informatics"/>
        </authorList>
    </citation>
    <scope>NUCLEOTIDE SEQUENCE [LARGE SCALE GENOMIC DNA]</scope>
    <source>
        <strain evidence="2 3">M09401471</strain>
    </source>
</reference>
<evidence type="ECO:0000313" key="2">
    <source>
        <dbReference type="EMBL" id="COV99807.1"/>
    </source>
</evidence>
<sequence length="72" mass="7464">MPGSSKRTTASSPSLTISAAGVKSPATGRYQSVVAAGPKKSRSQRSQGSTSHTGRDHNARLFMVIPSCFVVS</sequence>
<feature type="region of interest" description="Disordered" evidence="1">
    <location>
        <begin position="1"/>
        <end position="58"/>
    </location>
</feature>
<feature type="compositionally biased region" description="Polar residues" evidence="1">
    <location>
        <begin position="1"/>
        <end position="17"/>
    </location>
</feature>
<name>A0A655IKR7_MYCTX</name>
<dbReference type="EMBL" id="CSAJ01000136">
    <property type="protein sequence ID" value="COV99807.1"/>
    <property type="molecule type" value="Genomic_DNA"/>
</dbReference>
<evidence type="ECO:0000313" key="3">
    <source>
        <dbReference type="Proteomes" id="UP000044938"/>
    </source>
</evidence>
<dbReference type="Proteomes" id="UP000044938">
    <property type="component" value="Unassembled WGS sequence"/>
</dbReference>
<gene>
    <name evidence="2" type="ORF">ERS007720_01385</name>
</gene>
<proteinExistence type="predicted"/>
<organism evidence="2 3">
    <name type="scientific">Mycobacterium tuberculosis</name>
    <dbReference type="NCBI Taxonomy" id="1773"/>
    <lineage>
        <taxon>Bacteria</taxon>
        <taxon>Bacillati</taxon>
        <taxon>Actinomycetota</taxon>
        <taxon>Actinomycetes</taxon>
        <taxon>Mycobacteriales</taxon>
        <taxon>Mycobacteriaceae</taxon>
        <taxon>Mycobacterium</taxon>
        <taxon>Mycobacterium tuberculosis complex</taxon>
    </lineage>
</organism>
<evidence type="ECO:0000256" key="1">
    <source>
        <dbReference type="SAM" id="MobiDB-lite"/>
    </source>
</evidence>
<accession>A0A655IKR7</accession>